<feature type="domain" description="Formyl transferase N-terminal" evidence="1">
    <location>
        <begin position="70"/>
        <end position="143"/>
    </location>
</feature>
<dbReference type="InterPro" id="IPR036477">
    <property type="entry name" value="Formyl_transf_N_sf"/>
</dbReference>
<comment type="caution">
    <text evidence="2">The sequence shown here is derived from an EMBL/GenBank/DDBJ whole genome shotgun (WGS) entry which is preliminary data.</text>
</comment>
<protein>
    <recommendedName>
        <fullName evidence="1">Formyl transferase N-terminal domain-containing protein</fullName>
    </recommendedName>
</protein>
<keyword evidence="3" id="KW-1185">Reference proteome</keyword>
<dbReference type="RefSeq" id="WP_345100876.1">
    <property type="nucleotide sequence ID" value="NZ_BAABCV010000002.1"/>
</dbReference>
<name>A0ABP7WE77_9SPHI</name>
<organism evidence="2 3">
    <name type="scientific">Mucilaginibacter panaciglaebae</name>
    <dbReference type="NCBI Taxonomy" id="502331"/>
    <lineage>
        <taxon>Bacteria</taxon>
        <taxon>Pseudomonadati</taxon>
        <taxon>Bacteroidota</taxon>
        <taxon>Sphingobacteriia</taxon>
        <taxon>Sphingobacteriales</taxon>
        <taxon>Sphingobacteriaceae</taxon>
        <taxon>Mucilaginibacter</taxon>
    </lineage>
</organism>
<dbReference type="Gene3D" id="3.40.50.12230">
    <property type="match status" value="1"/>
</dbReference>
<dbReference type="PANTHER" id="PTHR11138:SF5">
    <property type="entry name" value="METHIONYL-TRNA FORMYLTRANSFERASE, MITOCHONDRIAL"/>
    <property type="match status" value="1"/>
</dbReference>
<evidence type="ECO:0000313" key="2">
    <source>
        <dbReference type="EMBL" id="GAA4087171.1"/>
    </source>
</evidence>
<sequence length="278" mass="32089">MYNAIYLGSSAEACDYIHCHDNFNVIAVVCEKKMVNSDLLTCCFLRGIPLVEIEVYEDLLQAFEERKGSFELAIMYIFGIIMRQSILQNHKIYNIHMGYLPHYKGRNSTFFATIKGEKSIGISLHEVIPKIDEGRIIARRKVPYYFWMGETELRGRLICEILPLLDQLSLFLCDPDFKYIENNHAHYYAPITDDMINISVDMPVNMILNIIRTQQAYRGARFIHESQSFFVNSAKVERWDNIGAQYIKEETGVVLSAGKITGIAINEQYCLLFTDIHC</sequence>
<evidence type="ECO:0000313" key="3">
    <source>
        <dbReference type="Proteomes" id="UP001500841"/>
    </source>
</evidence>
<dbReference type="Pfam" id="PF00551">
    <property type="entry name" value="Formyl_trans_N"/>
    <property type="match status" value="1"/>
</dbReference>
<dbReference type="InterPro" id="IPR002376">
    <property type="entry name" value="Formyl_transf_N"/>
</dbReference>
<evidence type="ECO:0000259" key="1">
    <source>
        <dbReference type="Pfam" id="PF00551"/>
    </source>
</evidence>
<dbReference type="PANTHER" id="PTHR11138">
    <property type="entry name" value="METHIONYL-TRNA FORMYLTRANSFERASE"/>
    <property type="match status" value="1"/>
</dbReference>
<dbReference type="SUPFAM" id="SSF53328">
    <property type="entry name" value="Formyltransferase"/>
    <property type="match status" value="1"/>
</dbReference>
<proteinExistence type="predicted"/>
<dbReference type="EMBL" id="BAABCV010000002">
    <property type="protein sequence ID" value="GAA4087171.1"/>
    <property type="molecule type" value="Genomic_DNA"/>
</dbReference>
<reference evidence="3" key="1">
    <citation type="journal article" date="2019" name="Int. J. Syst. Evol. Microbiol.">
        <title>The Global Catalogue of Microorganisms (GCM) 10K type strain sequencing project: providing services to taxonomists for standard genome sequencing and annotation.</title>
        <authorList>
            <consortium name="The Broad Institute Genomics Platform"/>
            <consortium name="The Broad Institute Genome Sequencing Center for Infectious Disease"/>
            <person name="Wu L."/>
            <person name="Ma J."/>
        </authorList>
    </citation>
    <scope>NUCLEOTIDE SEQUENCE [LARGE SCALE GENOMIC DNA]</scope>
    <source>
        <strain evidence="3">JCM 17085</strain>
    </source>
</reference>
<gene>
    <name evidence="2" type="ORF">GCM10022392_05180</name>
</gene>
<accession>A0ABP7WE77</accession>
<dbReference type="Proteomes" id="UP001500841">
    <property type="component" value="Unassembled WGS sequence"/>
</dbReference>